<evidence type="ECO:0008006" key="4">
    <source>
        <dbReference type="Google" id="ProtNLM"/>
    </source>
</evidence>
<evidence type="ECO:0000256" key="1">
    <source>
        <dbReference type="SAM" id="Phobius"/>
    </source>
</evidence>
<dbReference type="Proteomes" id="UP001596023">
    <property type="component" value="Unassembled WGS sequence"/>
</dbReference>
<protein>
    <recommendedName>
        <fullName evidence="4">HTH araC/xylS-type domain-containing protein</fullName>
    </recommendedName>
</protein>
<dbReference type="EMBL" id="JBHSGN010000132">
    <property type="protein sequence ID" value="MFC4676328.1"/>
    <property type="molecule type" value="Genomic_DNA"/>
</dbReference>
<feature type="transmembrane region" description="Helical" evidence="1">
    <location>
        <begin position="21"/>
        <end position="44"/>
    </location>
</feature>
<keyword evidence="3" id="KW-1185">Reference proteome</keyword>
<dbReference type="RefSeq" id="WP_380000454.1">
    <property type="nucleotide sequence ID" value="NZ_JBHSGN010000132.1"/>
</dbReference>
<gene>
    <name evidence="2" type="ORF">ACFO6W_21840</name>
</gene>
<accession>A0ABV9L3H9</accession>
<name>A0ABV9L3H9_9BACT</name>
<organism evidence="2 3">
    <name type="scientific">Dysgonomonas termitidis</name>
    <dbReference type="NCBI Taxonomy" id="1516126"/>
    <lineage>
        <taxon>Bacteria</taxon>
        <taxon>Pseudomonadati</taxon>
        <taxon>Bacteroidota</taxon>
        <taxon>Bacteroidia</taxon>
        <taxon>Bacteroidales</taxon>
        <taxon>Dysgonomonadaceae</taxon>
        <taxon>Dysgonomonas</taxon>
    </lineage>
</organism>
<sequence length="198" mass="23128">MLKYRKNIIHYSANVEASSLNWIYEVLLIYLITYVPIPILFLLSDPGSTLEYLTKIFFNCFAFIFEIILCYNIFTNNFISITEDVVSQEKENEGGNYGPLNKNEFEAFIKKQKPFLNYNLSITDLALLLGTNRTYLSRFINENYLSSFSVYINKCRLEELEQIRKSSAYATLQEEELIYLVGFKSLNSYKKTLEALDI</sequence>
<proteinExistence type="predicted"/>
<dbReference type="Gene3D" id="1.10.10.60">
    <property type="entry name" value="Homeodomain-like"/>
    <property type="match status" value="1"/>
</dbReference>
<keyword evidence="1" id="KW-0812">Transmembrane</keyword>
<comment type="caution">
    <text evidence="2">The sequence shown here is derived from an EMBL/GenBank/DDBJ whole genome shotgun (WGS) entry which is preliminary data.</text>
</comment>
<keyword evidence="1" id="KW-0472">Membrane</keyword>
<reference evidence="3" key="1">
    <citation type="journal article" date="2019" name="Int. J. Syst. Evol. Microbiol.">
        <title>The Global Catalogue of Microorganisms (GCM) 10K type strain sequencing project: providing services to taxonomists for standard genome sequencing and annotation.</title>
        <authorList>
            <consortium name="The Broad Institute Genomics Platform"/>
            <consortium name="The Broad Institute Genome Sequencing Center for Infectious Disease"/>
            <person name="Wu L."/>
            <person name="Ma J."/>
        </authorList>
    </citation>
    <scope>NUCLEOTIDE SEQUENCE [LARGE SCALE GENOMIC DNA]</scope>
    <source>
        <strain evidence="3">CCUG 66188</strain>
    </source>
</reference>
<keyword evidence="1" id="KW-1133">Transmembrane helix</keyword>
<feature type="transmembrane region" description="Helical" evidence="1">
    <location>
        <begin position="56"/>
        <end position="74"/>
    </location>
</feature>
<evidence type="ECO:0000313" key="3">
    <source>
        <dbReference type="Proteomes" id="UP001596023"/>
    </source>
</evidence>
<evidence type="ECO:0000313" key="2">
    <source>
        <dbReference type="EMBL" id="MFC4676328.1"/>
    </source>
</evidence>